<evidence type="ECO:0008006" key="3">
    <source>
        <dbReference type="Google" id="ProtNLM"/>
    </source>
</evidence>
<protein>
    <recommendedName>
        <fullName evidence="3">Class I SAM-dependent methyltransferase</fullName>
    </recommendedName>
</protein>
<accession>A0ABR2H1B2</accession>
<proteinExistence type="predicted"/>
<dbReference type="Proteomes" id="UP001470230">
    <property type="component" value="Unassembled WGS sequence"/>
</dbReference>
<dbReference type="EMBL" id="JAPFFF010000051">
    <property type="protein sequence ID" value="KAK8839402.1"/>
    <property type="molecule type" value="Genomic_DNA"/>
</dbReference>
<name>A0ABR2H1B2_9EUKA</name>
<keyword evidence="2" id="KW-1185">Reference proteome</keyword>
<comment type="caution">
    <text evidence="1">The sequence shown here is derived from an EMBL/GenBank/DDBJ whole genome shotgun (WGS) entry which is preliminary data.</text>
</comment>
<evidence type="ECO:0000313" key="1">
    <source>
        <dbReference type="EMBL" id="KAK8839402.1"/>
    </source>
</evidence>
<sequence length="279" mass="32503">MEEEKIQLWSIKFTPYTDCIFPVSSMNSTVVWPRLLSSSEKDTSALFVGYSNLHTEYGDEGVDIFCDTPKCSRTVFFSGDELDYNPEKSNEYSSKKNLDDEQVGQYTECWIPKNRVDQNKYNHLYGDFRSLRKDFSYLINCEFFDYIFIGDRTFIYFSSIDILTDFCSMLKKGGSLLIALNDSSLIYYYGPSLDDFFGYEYEIIPYFYSAPAQNEQILSYILHNSRSIFSDFRYNSVKDLEDDLSEIIPFASNFFEQNQSGSSPLHNGKESLILKIYKK</sequence>
<evidence type="ECO:0000313" key="2">
    <source>
        <dbReference type="Proteomes" id="UP001470230"/>
    </source>
</evidence>
<reference evidence="1 2" key="1">
    <citation type="submission" date="2024-04" db="EMBL/GenBank/DDBJ databases">
        <title>Tritrichomonas musculus Genome.</title>
        <authorList>
            <person name="Alves-Ferreira E."/>
            <person name="Grigg M."/>
            <person name="Lorenzi H."/>
            <person name="Galac M."/>
        </authorList>
    </citation>
    <scope>NUCLEOTIDE SEQUENCE [LARGE SCALE GENOMIC DNA]</scope>
    <source>
        <strain evidence="1 2">EAF2021</strain>
    </source>
</reference>
<organism evidence="1 2">
    <name type="scientific">Tritrichomonas musculus</name>
    <dbReference type="NCBI Taxonomy" id="1915356"/>
    <lineage>
        <taxon>Eukaryota</taxon>
        <taxon>Metamonada</taxon>
        <taxon>Parabasalia</taxon>
        <taxon>Tritrichomonadida</taxon>
        <taxon>Tritrichomonadidae</taxon>
        <taxon>Tritrichomonas</taxon>
    </lineage>
</organism>
<gene>
    <name evidence="1" type="ORF">M9Y10_031751</name>
</gene>